<keyword evidence="1" id="KW-0812">Transmembrane</keyword>
<proteinExistence type="predicted"/>
<keyword evidence="1" id="KW-0472">Membrane</keyword>
<dbReference type="AlphaFoldDB" id="A0A371AR66"/>
<gene>
    <name evidence="2" type="ORF">DWV06_16225</name>
</gene>
<comment type="caution">
    <text evidence="2">The sequence shown here is derived from an EMBL/GenBank/DDBJ whole genome shotgun (WGS) entry which is preliminary data.</text>
</comment>
<feature type="transmembrane region" description="Helical" evidence="1">
    <location>
        <begin position="43"/>
        <end position="63"/>
    </location>
</feature>
<keyword evidence="1" id="KW-1133">Transmembrane helix</keyword>
<name>A0A371AR66_9FIRM</name>
<dbReference type="EMBL" id="QRCT01000050">
    <property type="protein sequence ID" value="RDU22077.1"/>
    <property type="molecule type" value="Genomic_DNA"/>
</dbReference>
<dbReference type="OrthoDB" id="1778612at2"/>
<keyword evidence="3" id="KW-1185">Reference proteome</keyword>
<evidence type="ECO:0000256" key="1">
    <source>
        <dbReference type="SAM" id="Phobius"/>
    </source>
</evidence>
<evidence type="ECO:0000313" key="2">
    <source>
        <dbReference type="EMBL" id="RDU22077.1"/>
    </source>
</evidence>
<organism evidence="2 3">
    <name type="scientific">Anaerosacchariphilus polymeriproducens</name>
    <dbReference type="NCBI Taxonomy" id="1812858"/>
    <lineage>
        <taxon>Bacteria</taxon>
        <taxon>Bacillati</taxon>
        <taxon>Bacillota</taxon>
        <taxon>Clostridia</taxon>
        <taxon>Lachnospirales</taxon>
        <taxon>Lachnospiraceae</taxon>
        <taxon>Anaerosacchariphilus</taxon>
    </lineage>
</organism>
<sequence>MLNEERTKLMTKMSILEQKNGKEWIKIGDYYKSDYISLQMLKTFFSTSVSFVLIIGLIVLYQMDYLFENLNKLQITLLAQIVIVCFVCYSIIFQIIAYWVYAVRYRNAKKHLKNFKENIEKLSVMYKIEASENKD</sequence>
<protein>
    <submittedName>
        <fullName evidence="2">Uncharacterized protein</fullName>
    </submittedName>
</protein>
<feature type="transmembrane region" description="Helical" evidence="1">
    <location>
        <begin position="75"/>
        <end position="101"/>
    </location>
</feature>
<reference evidence="2 3" key="1">
    <citation type="submission" date="2018-07" db="EMBL/GenBank/DDBJ databases">
        <title>Anaerosacharophilus polymeroproducens gen. nov. sp. nov., an anaerobic bacterium isolated from salt field.</title>
        <authorList>
            <person name="Kim W."/>
            <person name="Yang S.-H."/>
            <person name="Oh J."/>
            <person name="Lee J.-H."/>
            <person name="Kwon K.K."/>
        </authorList>
    </citation>
    <scope>NUCLEOTIDE SEQUENCE [LARGE SCALE GENOMIC DNA]</scope>
    <source>
        <strain evidence="2 3">MCWD5</strain>
    </source>
</reference>
<dbReference type="Proteomes" id="UP000255036">
    <property type="component" value="Unassembled WGS sequence"/>
</dbReference>
<dbReference type="RefSeq" id="WP_115483240.1">
    <property type="nucleotide sequence ID" value="NZ_QRCT01000050.1"/>
</dbReference>
<accession>A0A371AR66</accession>
<evidence type="ECO:0000313" key="3">
    <source>
        <dbReference type="Proteomes" id="UP000255036"/>
    </source>
</evidence>